<evidence type="ECO:0000259" key="5">
    <source>
        <dbReference type="PROSITE" id="PS50977"/>
    </source>
</evidence>
<dbReference type="InterPro" id="IPR001647">
    <property type="entry name" value="HTH_TetR"/>
</dbReference>
<feature type="domain" description="HTH tetR-type" evidence="5">
    <location>
        <begin position="29"/>
        <end position="89"/>
    </location>
</feature>
<dbReference type="SUPFAM" id="SSF46689">
    <property type="entry name" value="Homeodomain-like"/>
    <property type="match status" value="1"/>
</dbReference>
<accession>A0ABV9Y1X1</accession>
<proteinExistence type="predicted"/>
<feature type="DNA-binding region" description="H-T-H motif" evidence="4">
    <location>
        <begin position="52"/>
        <end position="71"/>
    </location>
</feature>
<dbReference type="Gene3D" id="1.10.10.60">
    <property type="entry name" value="Homeodomain-like"/>
    <property type="match status" value="1"/>
</dbReference>
<evidence type="ECO:0000313" key="6">
    <source>
        <dbReference type="EMBL" id="MFC5055502.1"/>
    </source>
</evidence>
<dbReference type="Pfam" id="PF02909">
    <property type="entry name" value="TetR_C_1"/>
    <property type="match status" value="1"/>
</dbReference>
<sequence length="238" mass="25995">MTAKDDVQRRALELLWKDARRPARGPQRGLTAERIVAAAIALVEADGLAALSMRRVAQELGVGPASLYTYLPGKAELEALMLDAVALDDTLPHEWPGDWRAKTEAWARSDWEGFRKRPWVLQLVATTPFPGPNTIRWLDSALRALEGTGLTEAEKMAVVESVDAYVRGQARLSLDSHEPSTAEATERDAILAGLIDFSAYPALLATLQAGVAPYAADRFEFGLQRLLDGITTLLTPHP</sequence>
<dbReference type="PANTHER" id="PTHR30055">
    <property type="entry name" value="HTH-TYPE TRANSCRIPTIONAL REGULATOR RUTR"/>
    <property type="match status" value="1"/>
</dbReference>
<dbReference type="InterPro" id="IPR036271">
    <property type="entry name" value="Tet_transcr_reg_TetR-rel_C_sf"/>
</dbReference>
<reference evidence="7" key="1">
    <citation type="journal article" date="2019" name="Int. J. Syst. Evol. Microbiol.">
        <title>The Global Catalogue of Microorganisms (GCM) 10K type strain sequencing project: providing services to taxonomists for standard genome sequencing and annotation.</title>
        <authorList>
            <consortium name="The Broad Institute Genomics Platform"/>
            <consortium name="The Broad Institute Genome Sequencing Center for Infectious Disease"/>
            <person name="Wu L."/>
            <person name="Ma J."/>
        </authorList>
    </citation>
    <scope>NUCLEOTIDE SEQUENCE [LARGE SCALE GENOMIC DNA]</scope>
    <source>
        <strain evidence="7">KCTC 12848</strain>
    </source>
</reference>
<dbReference type="RefSeq" id="WP_344038152.1">
    <property type="nucleotide sequence ID" value="NZ_BAAAKE010000010.1"/>
</dbReference>
<dbReference type="PROSITE" id="PS50977">
    <property type="entry name" value="HTH_TETR_2"/>
    <property type="match status" value="1"/>
</dbReference>
<comment type="caution">
    <text evidence="6">The sequence shown here is derived from an EMBL/GenBank/DDBJ whole genome shotgun (WGS) entry which is preliminary data.</text>
</comment>
<evidence type="ECO:0000313" key="7">
    <source>
        <dbReference type="Proteomes" id="UP001595833"/>
    </source>
</evidence>
<name>A0ABV9Y1X1_9PSEU</name>
<keyword evidence="2 4" id="KW-0238">DNA-binding</keyword>
<evidence type="ECO:0000256" key="2">
    <source>
        <dbReference type="ARBA" id="ARBA00023125"/>
    </source>
</evidence>
<dbReference type="PANTHER" id="PTHR30055:SF151">
    <property type="entry name" value="TRANSCRIPTIONAL REGULATORY PROTEIN"/>
    <property type="match status" value="1"/>
</dbReference>
<keyword evidence="7" id="KW-1185">Reference proteome</keyword>
<evidence type="ECO:0000256" key="1">
    <source>
        <dbReference type="ARBA" id="ARBA00023015"/>
    </source>
</evidence>
<dbReference type="Pfam" id="PF00440">
    <property type="entry name" value="TetR_N"/>
    <property type="match status" value="1"/>
</dbReference>
<dbReference type="Proteomes" id="UP001595833">
    <property type="component" value="Unassembled WGS sequence"/>
</dbReference>
<evidence type="ECO:0000256" key="4">
    <source>
        <dbReference type="PROSITE-ProRule" id="PRU00335"/>
    </source>
</evidence>
<dbReference type="EMBL" id="JBHSJB010000014">
    <property type="protein sequence ID" value="MFC5055502.1"/>
    <property type="molecule type" value="Genomic_DNA"/>
</dbReference>
<protein>
    <submittedName>
        <fullName evidence="6">TetR/AcrR family transcriptional regulator</fullName>
    </submittedName>
</protein>
<dbReference type="InterPro" id="IPR009057">
    <property type="entry name" value="Homeodomain-like_sf"/>
</dbReference>
<gene>
    <name evidence="6" type="ORF">ACFPFM_17270</name>
</gene>
<keyword evidence="3" id="KW-0804">Transcription</keyword>
<evidence type="ECO:0000256" key="3">
    <source>
        <dbReference type="ARBA" id="ARBA00023163"/>
    </source>
</evidence>
<keyword evidence="1" id="KW-0805">Transcription regulation</keyword>
<dbReference type="InterPro" id="IPR004111">
    <property type="entry name" value="Repressor_TetR_C"/>
</dbReference>
<dbReference type="Gene3D" id="1.10.357.10">
    <property type="entry name" value="Tetracycline Repressor, domain 2"/>
    <property type="match status" value="1"/>
</dbReference>
<dbReference type="InterPro" id="IPR050109">
    <property type="entry name" value="HTH-type_TetR-like_transc_reg"/>
</dbReference>
<organism evidence="6 7">
    <name type="scientific">Saccharothrix xinjiangensis</name>
    <dbReference type="NCBI Taxonomy" id="204798"/>
    <lineage>
        <taxon>Bacteria</taxon>
        <taxon>Bacillati</taxon>
        <taxon>Actinomycetota</taxon>
        <taxon>Actinomycetes</taxon>
        <taxon>Pseudonocardiales</taxon>
        <taxon>Pseudonocardiaceae</taxon>
        <taxon>Saccharothrix</taxon>
    </lineage>
</organism>
<dbReference type="SUPFAM" id="SSF48498">
    <property type="entry name" value="Tetracyclin repressor-like, C-terminal domain"/>
    <property type="match status" value="1"/>
</dbReference>